<dbReference type="Proteomes" id="UP000886822">
    <property type="component" value="Unassembled WGS sequence"/>
</dbReference>
<reference evidence="1" key="1">
    <citation type="journal article" date="2021" name="PeerJ">
        <title>Extensive microbial diversity within the chicken gut microbiome revealed by metagenomics and culture.</title>
        <authorList>
            <person name="Gilroy R."/>
            <person name="Ravi A."/>
            <person name="Getino M."/>
            <person name="Pursley I."/>
            <person name="Horton D.L."/>
            <person name="Alikhan N.F."/>
            <person name="Baker D."/>
            <person name="Gharbi K."/>
            <person name="Hall N."/>
            <person name="Watson M."/>
            <person name="Adriaenssens E.M."/>
            <person name="Foster-Nyarko E."/>
            <person name="Jarju S."/>
            <person name="Secka A."/>
            <person name="Antonio M."/>
            <person name="Oren A."/>
            <person name="Chaudhuri R.R."/>
            <person name="La Ragione R."/>
            <person name="Hildebrand F."/>
            <person name="Pallen M.J."/>
        </authorList>
    </citation>
    <scope>NUCLEOTIDE SEQUENCE</scope>
    <source>
        <strain evidence="1">CHK173-259</strain>
    </source>
</reference>
<evidence type="ECO:0000313" key="1">
    <source>
        <dbReference type="EMBL" id="HIW71038.1"/>
    </source>
</evidence>
<reference evidence="1" key="2">
    <citation type="submission" date="2021-04" db="EMBL/GenBank/DDBJ databases">
        <authorList>
            <person name="Gilroy R."/>
        </authorList>
    </citation>
    <scope>NUCLEOTIDE SEQUENCE</scope>
    <source>
        <strain evidence="1">CHK173-259</strain>
    </source>
</reference>
<accession>A0A9D1U3N9</accession>
<evidence type="ECO:0000313" key="2">
    <source>
        <dbReference type="Proteomes" id="UP000886822"/>
    </source>
</evidence>
<dbReference type="Pfam" id="PF02620">
    <property type="entry name" value="YceD"/>
    <property type="match status" value="1"/>
</dbReference>
<dbReference type="AlphaFoldDB" id="A0A9D1U3N9"/>
<gene>
    <name evidence="1" type="ORF">H9875_00275</name>
</gene>
<protein>
    <submittedName>
        <fullName evidence="1">DUF177 domain-containing protein</fullName>
    </submittedName>
</protein>
<name>A0A9D1U3N9_9LACO</name>
<dbReference type="InterPro" id="IPR003772">
    <property type="entry name" value="YceD"/>
</dbReference>
<organism evidence="1 2">
    <name type="scientific">Candidatus Levilactobacillus faecigallinarum</name>
    <dbReference type="NCBI Taxonomy" id="2838638"/>
    <lineage>
        <taxon>Bacteria</taxon>
        <taxon>Bacillati</taxon>
        <taxon>Bacillota</taxon>
        <taxon>Bacilli</taxon>
        <taxon>Lactobacillales</taxon>
        <taxon>Lactobacillaceae</taxon>
        <taxon>Levilactobacillus</taxon>
    </lineage>
</organism>
<sequence>MKWSLTELRKNYRNDPMNFDETLDLKADLMARYGDEVLDLSAVTAKGLVSVVEGGDVVVVAKVKADLTVPSSRSLTPVHLPVDFEMTEYYVSDPAATQRFEKTDVVMVVTDDQIDFDKAVGDNIILQIPMHILSDAESQGAAMPEGKDWQVVSEADLDKVEAENQSVDPRLAKLKDFFPDQDDK</sequence>
<proteinExistence type="predicted"/>
<dbReference type="EMBL" id="DXGJ01000002">
    <property type="protein sequence ID" value="HIW71038.1"/>
    <property type="molecule type" value="Genomic_DNA"/>
</dbReference>
<comment type="caution">
    <text evidence="1">The sequence shown here is derived from an EMBL/GenBank/DDBJ whole genome shotgun (WGS) entry which is preliminary data.</text>
</comment>